<evidence type="ECO:0000256" key="5">
    <source>
        <dbReference type="ARBA" id="ARBA00022448"/>
    </source>
</evidence>
<evidence type="ECO:0000313" key="9">
    <source>
        <dbReference type="Proteomes" id="UP000295565"/>
    </source>
</evidence>
<organism evidence="8 9">
    <name type="scientific">Celerinatantimonas diazotrophica</name>
    <dbReference type="NCBI Taxonomy" id="412034"/>
    <lineage>
        <taxon>Bacteria</taxon>
        <taxon>Pseudomonadati</taxon>
        <taxon>Pseudomonadota</taxon>
        <taxon>Gammaproteobacteria</taxon>
        <taxon>Celerinatantimonadaceae</taxon>
        <taxon>Celerinatantimonas</taxon>
    </lineage>
</organism>
<gene>
    <name evidence="8" type="ORF">EV690_3607</name>
</gene>
<comment type="subunit">
    <text evidence="3">The complex is composed of two ATP-binding proteins (UgpC), two transmembrane proteins (UgpA and UgpE) and a solute-binding protein (UgpB).</text>
</comment>
<keyword evidence="6" id="KW-0732">Signal</keyword>
<dbReference type="Gene3D" id="3.40.190.10">
    <property type="entry name" value="Periplasmic binding protein-like II"/>
    <property type="match status" value="2"/>
</dbReference>
<keyword evidence="7" id="KW-0574">Periplasm</keyword>
<dbReference type="PANTHER" id="PTHR43649:SF31">
    <property type="entry name" value="SN-GLYCEROL-3-PHOSPHATE-BINDING PERIPLASMIC PROTEIN UGPB"/>
    <property type="match status" value="1"/>
</dbReference>
<comment type="caution">
    <text evidence="8">The sequence shown here is derived from an EMBL/GenBank/DDBJ whole genome shotgun (WGS) entry which is preliminary data.</text>
</comment>
<evidence type="ECO:0000256" key="6">
    <source>
        <dbReference type="ARBA" id="ARBA00022729"/>
    </source>
</evidence>
<comment type="subcellular location">
    <subcellularLocation>
        <location evidence="1">Periplasm</location>
    </subcellularLocation>
</comment>
<dbReference type="EMBL" id="SMGD01000019">
    <property type="protein sequence ID" value="TCK46331.1"/>
    <property type="molecule type" value="Genomic_DNA"/>
</dbReference>
<sequence length="418" mass="46563">MQAQAATEIQWWHAMGGSLGKKVDQIAADFNKSQNKYVIKPVYKGNYSDTMTAAIAAFRAHKQPAIVQVYEVGTATMMAAKKAIYPVYKLMRNTHEPFNPNAYLAAVTSYYTDSHNHMLSLPFNSSTPVLYYNKTLFKKAGIKNPPKTWEQMPAVAKKLREAGVKCGFTTGWQSWVQLENFAARHNLPFASEDDGFAGTNVKLLFNTKPFIKHISTLAKWTKNGTFTYGGRRSDAAQLFYSGRCAMYTGSSASYAGVKANIKGGKFGVSQLPYWKSLIHRPQNTIIGGASLWVLRGKSAATYKGVAEFFHYLSSAKVQADWHQFTGYLPITKAAYKLTREEGFYKRNPGTDVAIKQMISVKPTVNSKGLRLGNFPQIRDVINSELENVWSGKETAKQALDNAVKRGDKLLAQFHQMNG</sequence>
<accession>A0A4R1J7K9</accession>
<dbReference type="InterPro" id="IPR006061">
    <property type="entry name" value="SBP_1_CS"/>
</dbReference>
<dbReference type="SUPFAM" id="SSF53850">
    <property type="entry name" value="Periplasmic binding protein-like II"/>
    <property type="match status" value="1"/>
</dbReference>
<dbReference type="AlphaFoldDB" id="A0A4R1J7K9"/>
<evidence type="ECO:0000313" key="8">
    <source>
        <dbReference type="EMBL" id="TCK46331.1"/>
    </source>
</evidence>
<name>A0A4R1J7K9_9GAMM</name>
<keyword evidence="9" id="KW-1185">Reference proteome</keyword>
<dbReference type="Pfam" id="PF13416">
    <property type="entry name" value="SBP_bac_8"/>
    <property type="match status" value="1"/>
</dbReference>
<dbReference type="PROSITE" id="PS01037">
    <property type="entry name" value="SBP_BACTERIAL_1"/>
    <property type="match status" value="1"/>
</dbReference>
<reference evidence="8 9" key="1">
    <citation type="submission" date="2019-03" db="EMBL/GenBank/DDBJ databases">
        <title>Genomic Encyclopedia of Type Strains, Phase IV (KMG-IV): sequencing the most valuable type-strain genomes for metagenomic binning, comparative biology and taxonomic classification.</title>
        <authorList>
            <person name="Goeker M."/>
        </authorList>
    </citation>
    <scope>NUCLEOTIDE SEQUENCE [LARGE SCALE GENOMIC DNA]</scope>
    <source>
        <strain evidence="8 9">DSM 18577</strain>
    </source>
</reference>
<comment type="similarity">
    <text evidence="2">Belongs to the bacterial solute-binding protein 1 family.</text>
</comment>
<evidence type="ECO:0000256" key="4">
    <source>
        <dbReference type="ARBA" id="ARBA00017470"/>
    </source>
</evidence>
<proteinExistence type="inferred from homology"/>
<evidence type="ECO:0000256" key="7">
    <source>
        <dbReference type="ARBA" id="ARBA00022764"/>
    </source>
</evidence>
<dbReference type="NCBIfam" id="NF008211">
    <property type="entry name" value="PRK10974.1"/>
    <property type="match status" value="1"/>
</dbReference>
<dbReference type="GO" id="GO:0055085">
    <property type="term" value="P:transmembrane transport"/>
    <property type="evidence" value="ECO:0007669"/>
    <property type="project" value="InterPro"/>
</dbReference>
<dbReference type="CDD" id="cd14748">
    <property type="entry name" value="PBP2_UgpB"/>
    <property type="match status" value="1"/>
</dbReference>
<dbReference type="InterPro" id="IPR050490">
    <property type="entry name" value="Bact_solute-bd_prot1"/>
</dbReference>
<dbReference type="InterPro" id="IPR006059">
    <property type="entry name" value="SBP"/>
</dbReference>
<evidence type="ECO:0000256" key="1">
    <source>
        <dbReference type="ARBA" id="ARBA00004418"/>
    </source>
</evidence>
<evidence type="ECO:0000256" key="2">
    <source>
        <dbReference type="ARBA" id="ARBA00008520"/>
    </source>
</evidence>
<dbReference type="Proteomes" id="UP000295565">
    <property type="component" value="Unassembled WGS sequence"/>
</dbReference>
<protein>
    <recommendedName>
        <fullName evidence="4">sn-glycerol-3-phosphate-binding periplasmic protein UgpB</fullName>
    </recommendedName>
</protein>
<dbReference type="GO" id="GO:0042597">
    <property type="term" value="C:periplasmic space"/>
    <property type="evidence" value="ECO:0007669"/>
    <property type="project" value="UniProtKB-SubCell"/>
</dbReference>
<evidence type="ECO:0000256" key="3">
    <source>
        <dbReference type="ARBA" id="ARBA00011557"/>
    </source>
</evidence>
<dbReference type="PANTHER" id="PTHR43649">
    <property type="entry name" value="ARABINOSE-BINDING PROTEIN-RELATED"/>
    <property type="match status" value="1"/>
</dbReference>
<keyword evidence="5" id="KW-0813">Transport</keyword>